<dbReference type="GO" id="GO:0046677">
    <property type="term" value="P:response to antibiotic"/>
    <property type="evidence" value="ECO:0007669"/>
    <property type="project" value="InterPro"/>
</dbReference>
<name>A0A9W6WB08_9ACTN</name>
<reference evidence="2" key="1">
    <citation type="submission" date="2023-03" db="EMBL/GenBank/DDBJ databases">
        <title>Actinorhabdospora filicis NBRC 111898.</title>
        <authorList>
            <person name="Ichikawa N."/>
            <person name="Sato H."/>
            <person name="Tonouchi N."/>
        </authorList>
    </citation>
    <scope>NUCLEOTIDE SEQUENCE</scope>
    <source>
        <strain evidence="2">NBRC 111898</strain>
    </source>
</reference>
<keyword evidence="3" id="KW-1185">Reference proteome</keyword>
<dbReference type="GO" id="GO:0008800">
    <property type="term" value="F:beta-lactamase activity"/>
    <property type="evidence" value="ECO:0007669"/>
    <property type="project" value="InterPro"/>
</dbReference>
<dbReference type="PANTHER" id="PTHR35333">
    <property type="entry name" value="BETA-LACTAMASE"/>
    <property type="match status" value="1"/>
</dbReference>
<organism evidence="2 3">
    <name type="scientific">Actinorhabdospora filicis</name>
    <dbReference type="NCBI Taxonomy" id="1785913"/>
    <lineage>
        <taxon>Bacteria</taxon>
        <taxon>Bacillati</taxon>
        <taxon>Actinomycetota</taxon>
        <taxon>Actinomycetes</taxon>
        <taxon>Micromonosporales</taxon>
        <taxon>Micromonosporaceae</taxon>
        <taxon>Actinorhabdospora</taxon>
    </lineage>
</organism>
<feature type="domain" description="Beta-lactamase class A catalytic" evidence="1">
    <location>
        <begin position="18"/>
        <end position="248"/>
    </location>
</feature>
<accession>A0A9W6WB08</accession>
<dbReference type="InterPro" id="IPR045155">
    <property type="entry name" value="Beta-lactam_cat"/>
</dbReference>
<proteinExistence type="predicted"/>
<dbReference type="EMBL" id="BSTX01000002">
    <property type="protein sequence ID" value="GLZ78230.1"/>
    <property type="molecule type" value="Genomic_DNA"/>
</dbReference>
<dbReference type="AlphaFoldDB" id="A0A9W6WB08"/>
<sequence length="280" mass="28837">MPALTAPFDRIGARAVLHAVDLGSGAGTGVGADEPVILASVVKVLIALEFARQADAGQLDPADRVRVRAGDRLGGTGVSGFDDDVELSLRDLARLMMSVSDNTAADLLTERVGTANLRSLAAELALEHTRIVGPPRAVVAAMSAELGDLGDAGLLLETAAYDPARTNSSTPADCTRLLAAIWADRAGSPAACGYVRRLMAGQADWHRIASGFGDDAEVAAKSGTLPGLRNEIGVVALPDGGRYAVAVFARLPVPHGRRLDADAAIGRAARAAVDALRHSP</sequence>
<dbReference type="GO" id="GO:0030655">
    <property type="term" value="P:beta-lactam antibiotic catabolic process"/>
    <property type="evidence" value="ECO:0007669"/>
    <property type="project" value="InterPro"/>
</dbReference>
<dbReference type="InterPro" id="IPR012338">
    <property type="entry name" value="Beta-lactam/transpept-like"/>
</dbReference>
<evidence type="ECO:0000313" key="3">
    <source>
        <dbReference type="Proteomes" id="UP001165079"/>
    </source>
</evidence>
<evidence type="ECO:0000313" key="2">
    <source>
        <dbReference type="EMBL" id="GLZ78230.1"/>
    </source>
</evidence>
<dbReference type="InterPro" id="IPR000871">
    <property type="entry name" value="Beta-lactam_class-A"/>
</dbReference>
<evidence type="ECO:0000259" key="1">
    <source>
        <dbReference type="Pfam" id="PF13354"/>
    </source>
</evidence>
<dbReference type="Pfam" id="PF13354">
    <property type="entry name" value="Beta-lactamase2"/>
    <property type="match status" value="1"/>
</dbReference>
<keyword evidence="2" id="KW-0378">Hydrolase</keyword>
<dbReference type="RefSeq" id="WP_285663397.1">
    <property type="nucleotide sequence ID" value="NZ_BSTX01000002.1"/>
</dbReference>
<comment type="caution">
    <text evidence="2">The sequence shown here is derived from an EMBL/GenBank/DDBJ whole genome shotgun (WGS) entry which is preliminary data.</text>
</comment>
<dbReference type="Gene3D" id="3.40.710.10">
    <property type="entry name" value="DD-peptidase/beta-lactamase superfamily"/>
    <property type="match status" value="1"/>
</dbReference>
<dbReference type="SUPFAM" id="SSF56601">
    <property type="entry name" value="beta-lactamase/transpeptidase-like"/>
    <property type="match status" value="1"/>
</dbReference>
<protein>
    <submittedName>
        <fullName evidence="2">Serine hydrolase</fullName>
    </submittedName>
</protein>
<dbReference type="PANTHER" id="PTHR35333:SF3">
    <property type="entry name" value="BETA-LACTAMASE-TYPE TRANSPEPTIDASE FOLD CONTAINING PROTEIN"/>
    <property type="match status" value="1"/>
</dbReference>
<gene>
    <name evidence="2" type="ORF">Afil01_30370</name>
</gene>
<dbReference type="Proteomes" id="UP001165079">
    <property type="component" value="Unassembled WGS sequence"/>
</dbReference>